<comment type="caution">
    <text evidence="1">The sequence shown here is derived from an EMBL/GenBank/DDBJ whole genome shotgun (WGS) entry which is preliminary data.</text>
</comment>
<keyword evidence="2" id="KW-1185">Reference proteome</keyword>
<name>A0ACB9R7W5_9MYRT</name>
<evidence type="ECO:0000313" key="1">
    <source>
        <dbReference type="EMBL" id="KAI4375196.1"/>
    </source>
</evidence>
<proteinExistence type="predicted"/>
<organism evidence="1 2">
    <name type="scientific">Melastoma candidum</name>
    <dbReference type="NCBI Taxonomy" id="119954"/>
    <lineage>
        <taxon>Eukaryota</taxon>
        <taxon>Viridiplantae</taxon>
        <taxon>Streptophyta</taxon>
        <taxon>Embryophyta</taxon>
        <taxon>Tracheophyta</taxon>
        <taxon>Spermatophyta</taxon>
        <taxon>Magnoliopsida</taxon>
        <taxon>eudicotyledons</taxon>
        <taxon>Gunneridae</taxon>
        <taxon>Pentapetalae</taxon>
        <taxon>rosids</taxon>
        <taxon>malvids</taxon>
        <taxon>Myrtales</taxon>
        <taxon>Melastomataceae</taxon>
        <taxon>Melastomatoideae</taxon>
        <taxon>Melastomateae</taxon>
        <taxon>Melastoma</taxon>
    </lineage>
</organism>
<evidence type="ECO:0000313" key="2">
    <source>
        <dbReference type="Proteomes" id="UP001057402"/>
    </source>
</evidence>
<accession>A0ACB9R7W5</accession>
<reference evidence="2" key="1">
    <citation type="journal article" date="2023" name="Front. Plant Sci.">
        <title>Chromosomal-level genome assembly of Melastoma candidum provides insights into trichome evolution.</title>
        <authorList>
            <person name="Zhong Y."/>
            <person name="Wu W."/>
            <person name="Sun C."/>
            <person name="Zou P."/>
            <person name="Liu Y."/>
            <person name="Dai S."/>
            <person name="Zhou R."/>
        </authorList>
    </citation>
    <scope>NUCLEOTIDE SEQUENCE [LARGE SCALE GENOMIC DNA]</scope>
</reference>
<dbReference type="Proteomes" id="UP001057402">
    <property type="component" value="Chromosome 4"/>
</dbReference>
<protein>
    <submittedName>
        <fullName evidence="1">Uncharacterized protein</fullName>
    </submittedName>
</protein>
<sequence>MLSLVVSLFTSTCLYCLPFMSECKKCDSKLEPPACPTNGRSGNFKQFNCPDGYYNDLATLLLTTNDDVVRNIFSTNTPMEYHPASLVTFFLLYSVLGLVTFGIVVPSGLFLPIILMGSAYGRMIGLAMGSLTNIDQGLYAVLGAASLMAGSMRMTVSVCLIFLELANNLKLLPGTMIVLLISMTGGDCFNPSIYEIILHLKGLPFLDAKPETWMSNLTVGELADAKAPVVTLSGVEKAGRIVDVLKTTTHNCFPVLDREGELHGLILRANLIKVLMKKWFLEENWKTTNQEVKERFSWIDLAEKEDRIEQVNVKRDEMEMYVDLHPFTNTAPYTVMESMSVAKAMVLFRRVGLRHMLVLPKHRTSGVSSILDPNACFSTDI</sequence>
<gene>
    <name evidence="1" type="ORF">MLD38_013096</name>
</gene>
<dbReference type="EMBL" id="CM042883">
    <property type="protein sequence ID" value="KAI4375196.1"/>
    <property type="molecule type" value="Genomic_DNA"/>
</dbReference>